<reference evidence="6" key="1">
    <citation type="submission" date="2016-10" db="EMBL/GenBank/DDBJ databases">
        <authorList>
            <person name="Varghese N."/>
            <person name="Submissions S."/>
        </authorList>
    </citation>
    <scope>NUCLEOTIDE SEQUENCE [LARGE SCALE GENOMIC DNA]</scope>
    <source>
        <strain evidence="6">ES.061</strain>
    </source>
</reference>
<feature type="domain" description="Rv2993c-like N-terminal" evidence="4">
    <location>
        <begin position="1"/>
        <end position="50"/>
    </location>
</feature>
<dbReference type="AlphaFoldDB" id="A0A1H4LSF2"/>
<name>A0A1H4LSF2_9HYPH</name>
<evidence type="ECO:0000313" key="6">
    <source>
        <dbReference type="Proteomes" id="UP000199064"/>
    </source>
</evidence>
<dbReference type="EMBL" id="FNSL01000001">
    <property type="protein sequence ID" value="SEB73679.1"/>
    <property type="molecule type" value="Genomic_DNA"/>
</dbReference>
<dbReference type="GO" id="GO:0016853">
    <property type="term" value="F:isomerase activity"/>
    <property type="evidence" value="ECO:0007669"/>
    <property type="project" value="UniProtKB-ARBA"/>
</dbReference>
<dbReference type="FunFam" id="3.90.850.10:FF:000002">
    <property type="entry name" value="2-hydroxyhepta-2,4-diene-1,7-dioate isomerase"/>
    <property type="match status" value="1"/>
</dbReference>
<dbReference type="GO" id="GO:0018773">
    <property type="term" value="F:acetylpyruvate hydrolase activity"/>
    <property type="evidence" value="ECO:0007669"/>
    <property type="project" value="TreeGrafter"/>
</dbReference>
<evidence type="ECO:0000259" key="3">
    <source>
        <dbReference type="Pfam" id="PF01557"/>
    </source>
</evidence>
<dbReference type="Pfam" id="PF01557">
    <property type="entry name" value="FAA_hydrolase"/>
    <property type="match status" value="1"/>
</dbReference>
<gene>
    <name evidence="5" type="ORF">SAMN05216452_2978</name>
</gene>
<dbReference type="SUPFAM" id="SSF56529">
    <property type="entry name" value="FAH"/>
    <property type="match status" value="1"/>
</dbReference>
<keyword evidence="6" id="KW-1185">Reference proteome</keyword>
<dbReference type="PANTHER" id="PTHR11820:SF7">
    <property type="entry name" value="ACYLPYRUVASE FAHD1, MITOCHONDRIAL"/>
    <property type="match status" value="1"/>
</dbReference>
<protein>
    <submittedName>
        <fullName evidence="5">2-keto-4-pentenoate hydratase/2-oxohepta-3-ene-1,7-dioic acid hydratase (Catechol pathway)</fullName>
    </submittedName>
</protein>
<dbReference type="InterPro" id="IPR011234">
    <property type="entry name" value="Fumarylacetoacetase-like_C"/>
</dbReference>
<evidence type="ECO:0000259" key="4">
    <source>
        <dbReference type="Pfam" id="PF10370"/>
    </source>
</evidence>
<proteinExistence type="inferred from homology"/>
<keyword evidence="2" id="KW-0479">Metal-binding</keyword>
<dbReference type="GO" id="GO:0019752">
    <property type="term" value="P:carboxylic acid metabolic process"/>
    <property type="evidence" value="ECO:0007669"/>
    <property type="project" value="UniProtKB-ARBA"/>
</dbReference>
<evidence type="ECO:0000256" key="2">
    <source>
        <dbReference type="ARBA" id="ARBA00022723"/>
    </source>
</evidence>
<accession>A0A1H4LSF2</accession>
<evidence type="ECO:0000256" key="1">
    <source>
        <dbReference type="ARBA" id="ARBA00010211"/>
    </source>
</evidence>
<dbReference type="InterPro" id="IPR018833">
    <property type="entry name" value="Rv2993c-like_N"/>
</dbReference>
<dbReference type="Pfam" id="PF10370">
    <property type="entry name" value="Rv2993c-like_N"/>
    <property type="match status" value="1"/>
</dbReference>
<dbReference type="Gene3D" id="2.30.30.370">
    <property type="entry name" value="FAH"/>
    <property type="match status" value="1"/>
</dbReference>
<dbReference type="Proteomes" id="UP000199064">
    <property type="component" value="Unassembled WGS sequence"/>
</dbReference>
<evidence type="ECO:0000313" key="5">
    <source>
        <dbReference type="EMBL" id="SEB73679.1"/>
    </source>
</evidence>
<dbReference type="PANTHER" id="PTHR11820">
    <property type="entry name" value="ACYLPYRUVASE"/>
    <property type="match status" value="1"/>
</dbReference>
<dbReference type="InterPro" id="IPR036663">
    <property type="entry name" value="Fumarylacetoacetase_C_sf"/>
</dbReference>
<comment type="similarity">
    <text evidence="1">Belongs to the FAH family.</text>
</comment>
<sequence length="250" mass="26977">MKIVRFSHQGTTSYGLLEGSSIAVLSGSPFEKIEKTGKVVPLDAVRVLAPVAPSKLVCVGLNYTLHAEESGVPVPEEPMLFMCAPSAIIADGEQIQLDNADDRIDFEAEIGIVVGRRARNVAASDAGDYIFGYTCANDVSNRVLQKKDGQFTRAKSFDTYKPVGPVIETDLDPDNVDIKLWQNGELRQSSNTNDMIFPIARILEFVSGIMTLEPGDLIITGTPSGVGPMASGDEIVIEIEKIGRLHSRVA</sequence>
<dbReference type="GO" id="GO:0046872">
    <property type="term" value="F:metal ion binding"/>
    <property type="evidence" value="ECO:0007669"/>
    <property type="project" value="UniProtKB-KW"/>
</dbReference>
<organism evidence="5 6">
    <name type="scientific">Nitratireductor aquibiodomus</name>
    <dbReference type="NCBI Taxonomy" id="204799"/>
    <lineage>
        <taxon>Bacteria</taxon>
        <taxon>Pseudomonadati</taxon>
        <taxon>Pseudomonadota</taxon>
        <taxon>Alphaproteobacteria</taxon>
        <taxon>Hyphomicrobiales</taxon>
        <taxon>Phyllobacteriaceae</taxon>
        <taxon>Nitratireductor</taxon>
    </lineage>
</organism>
<dbReference type="Gene3D" id="3.90.850.10">
    <property type="entry name" value="Fumarylacetoacetase-like, C-terminal domain"/>
    <property type="match status" value="1"/>
</dbReference>
<dbReference type="RefSeq" id="WP_090329305.1">
    <property type="nucleotide sequence ID" value="NZ_FNSL01000001.1"/>
</dbReference>
<feature type="domain" description="Fumarylacetoacetase-like C-terminal" evidence="3">
    <location>
        <begin position="55"/>
        <end position="249"/>
    </location>
</feature>